<dbReference type="Proteomes" id="UP000248688">
    <property type="component" value="Chromosome"/>
</dbReference>
<keyword evidence="2" id="KW-1185">Reference proteome</keyword>
<evidence type="ECO:0000313" key="1">
    <source>
        <dbReference type="EMBL" id="AWW32133.1"/>
    </source>
</evidence>
<dbReference type="RefSeq" id="WP_112785506.1">
    <property type="nucleotide sequence ID" value="NZ_CP030041.1"/>
</dbReference>
<dbReference type="OrthoDB" id="649906at2"/>
<accession>A0A2Z4IP63</accession>
<evidence type="ECO:0000313" key="2">
    <source>
        <dbReference type="Proteomes" id="UP000248688"/>
    </source>
</evidence>
<proteinExistence type="predicted"/>
<sequence length="211" mass="23967">MNYLKHIKALPLLLCLSACTSVDYDWEKFKLAGTPRVTLDTEASALPTFQTAKVSFFDMSQPNYASDQQFEWSLDYYDQEGRVEVTEIQVYLGFYKAESTVPAYPIVLSHAEVNPTESQFPLPSIIEEGDMLFDQVTEFPKSYSFTASELADLVGMDLSEIGENDYFLFKFTLTMSDGTTIVTYNYKDCDEARGERCDCRVGARFKNAPEQ</sequence>
<gene>
    <name evidence="1" type="ORF">DN752_19420</name>
</gene>
<dbReference type="AlphaFoldDB" id="A0A2Z4IP63"/>
<reference evidence="1 2" key="1">
    <citation type="submission" date="2018-06" db="EMBL/GenBank/DDBJ databases">
        <title>Echinicola strongylocentroti sp. nov., isolated from a sea urchin Strongylocentrotus intermedius.</title>
        <authorList>
            <person name="Bae S.S."/>
        </authorList>
    </citation>
    <scope>NUCLEOTIDE SEQUENCE [LARGE SCALE GENOMIC DNA]</scope>
    <source>
        <strain evidence="1 2">MEBiC08714</strain>
    </source>
</reference>
<organism evidence="1 2">
    <name type="scientific">Echinicola strongylocentroti</name>
    <dbReference type="NCBI Taxonomy" id="1795355"/>
    <lineage>
        <taxon>Bacteria</taxon>
        <taxon>Pseudomonadati</taxon>
        <taxon>Bacteroidota</taxon>
        <taxon>Cytophagia</taxon>
        <taxon>Cytophagales</taxon>
        <taxon>Cyclobacteriaceae</taxon>
        <taxon>Echinicola</taxon>
    </lineage>
</organism>
<dbReference type="EMBL" id="CP030041">
    <property type="protein sequence ID" value="AWW32133.1"/>
    <property type="molecule type" value="Genomic_DNA"/>
</dbReference>
<protein>
    <submittedName>
        <fullName evidence="1">Uncharacterized protein</fullName>
    </submittedName>
</protein>
<name>A0A2Z4IP63_9BACT</name>
<dbReference type="KEGG" id="est:DN752_19420"/>